<dbReference type="InterPro" id="IPR000257">
    <property type="entry name" value="Uroporphyrinogen_deCOase"/>
</dbReference>
<organism evidence="2">
    <name type="scientific">Phaeomonas parva</name>
    <dbReference type="NCBI Taxonomy" id="124430"/>
    <lineage>
        <taxon>Eukaryota</taxon>
        <taxon>Sar</taxon>
        <taxon>Stramenopiles</taxon>
        <taxon>Ochrophyta</taxon>
        <taxon>Pinguiophyceae</taxon>
        <taxon>Pinguiochrysidales</taxon>
        <taxon>Pinguiochrysidaceae</taxon>
        <taxon>Phaeomonas</taxon>
    </lineage>
</organism>
<dbReference type="GO" id="GO:0005829">
    <property type="term" value="C:cytosol"/>
    <property type="evidence" value="ECO:0007669"/>
    <property type="project" value="TreeGrafter"/>
</dbReference>
<dbReference type="Pfam" id="PF01208">
    <property type="entry name" value="URO-D"/>
    <property type="match status" value="1"/>
</dbReference>
<reference evidence="2" key="1">
    <citation type="submission" date="2021-01" db="EMBL/GenBank/DDBJ databases">
        <authorList>
            <person name="Corre E."/>
            <person name="Pelletier E."/>
            <person name="Niang G."/>
            <person name="Scheremetjew M."/>
            <person name="Finn R."/>
            <person name="Kale V."/>
            <person name="Holt S."/>
            <person name="Cochrane G."/>
            <person name="Meng A."/>
            <person name="Brown T."/>
            <person name="Cohen L."/>
        </authorList>
    </citation>
    <scope>NUCLEOTIDE SEQUENCE</scope>
    <source>
        <strain evidence="2">CCMP2877</strain>
    </source>
</reference>
<dbReference type="SUPFAM" id="SSF51726">
    <property type="entry name" value="UROD/MetE-like"/>
    <property type="match status" value="1"/>
</dbReference>
<evidence type="ECO:0000313" key="2">
    <source>
        <dbReference type="EMBL" id="CAD9250779.1"/>
    </source>
</evidence>
<accession>A0A7S1TXS2</accession>
<dbReference type="PANTHER" id="PTHR21091">
    <property type="entry name" value="METHYLTETRAHYDROFOLATE:HOMOCYSTEINE METHYLTRANSFERASE RELATED"/>
    <property type="match status" value="1"/>
</dbReference>
<dbReference type="Gene3D" id="3.20.20.210">
    <property type="match status" value="1"/>
</dbReference>
<dbReference type="InterPro" id="IPR038071">
    <property type="entry name" value="UROD/MetE-like_sf"/>
</dbReference>
<dbReference type="GO" id="GO:0006783">
    <property type="term" value="P:heme biosynthetic process"/>
    <property type="evidence" value="ECO:0007669"/>
    <property type="project" value="TreeGrafter"/>
</dbReference>
<proteinExistence type="predicted"/>
<name>A0A7S1TXS2_9STRA</name>
<dbReference type="AlphaFoldDB" id="A0A7S1TXS2"/>
<protein>
    <recommendedName>
        <fullName evidence="1">Uroporphyrinogen decarboxylase (URO-D) domain-containing protein</fullName>
    </recommendedName>
</protein>
<gene>
    <name evidence="2" type="ORF">PPAR1163_LOCUS9140</name>
</gene>
<sequence length="226" mass="24001">MVGGSSKKNQESGMTWLNEHPTEATRLLDILTDVVIEYTSAQVDAGADAVQIFEAMGDFITPEAFKEWALPRMQRIASELRKRHPTTPLLAFPRGATYSLPQLQACGYDCVTMDTATPRAQTRAALQTAAAATAPPAGHVSSVQGNLDVKLLQRTENGGADGLGDEAIVRAAVEAMLAELGPQSLIANLGEGLTGKEDPKLVQTFIDTVHEVSESMIAKEAAVAQA</sequence>
<dbReference type="EMBL" id="HBGJ01014329">
    <property type="protein sequence ID" value="CAD9250779.1"/>
    <property type="molecule type" value="Transcribed_RNA"/>
</dbReference>
<evidence type="ECO:0000259" key="1">
    <source>
        <dbReference type="Pfam" id="PF01208"/>
    </source>
</evidence>
<dbReference type="PANTHER" id="PTHR21091:SF169">
    <property type="entry name" value="UROPORPHYRINOGEN DECARBOXYLASE"/>
    <property type="match status" value="1"/>
</dbReference>
<dbReference type="GO" id="GO:0004853">
    <property type="term" value="F:uroporphyrinogen decarboxylase activity"/>
    <property type="evidence" value="ECO:0007669"/>
    <property type="project" value="InterPro"/>
</dbReference>
<feature type="domain" description="Uroporphyrinogen decarboxylase (URO-D)" evidence="1">
    <location>
        <begin position="1"/>
        <end position="211"/>
    </location>
</feature>